<dbReference type="KEGG" id="rsz:130503688"/>
<organism evidence="1 2">
    <name type="scientific">Raphanus sativus</name>
    <name type="common">Radish</name>
    <name type="synonym">Raphanus raphanistrum var. sativus</name>
    <dbReference type="NCBI Taxonomy" id="3726"/>
    <lineage>
        <taxon>Eukaryota</taxon>
        <taxon>Viridiplantae</taxon>
        <taxon>Streptophyta</taxon>
        <taxon>Embryophyta</taxon>
        <taxon>Tracheophyta</taxon>
        <taxon>Spermatophyta</taxon>
        <taxon>Magnoliopsida</taxon>
        <taxon>eudicotyledons</taxon>
        <taxon>Gunneridae</taxon>
        <taxon>Pentapetalae</taxon>
        <taxon>rosids</taxon>
        <taxon>malvids</taxon>
        <taxon>Brassicales</taxon>
        <taxon>Brassicaceae</taxon>
        <taxon>Brassiceae</taxon>
        <taxon>Raphanus</taxon>
    </lineage>
</organism>
<evidence type="ECO:0000313" key="3">
    <source>
        <dbReference type="RefSeq" id="XP_056854325.1"/>
    </source>
</evidence>
<dbReference type="Proteomes" id="UP000504610">
    <property type="component" value="Unplaced"/>
</dbReference>
<name>A0A9W3CRN4_RAPSA</name>
<dbReference type="KEGG" id="rsz:130503780"/>
<dbReference type="SUPFAM" id="SSF56672">
    <property type="entry name" value="DNA/RNA polymerases"/>
    <property type="match status" value="1"/>
</dbReference>
<dbReference type="Gene3D" id="3.30.70.270">
    <property type="match status" value="2"/>
</dbReference>
<dbReference type="AlphaFoldDB" id="A0A9W3CRN4"/>
<keyword evidence="1" id="KW-1185">Reference proteome</keyword>
<gene>
    <name evidence="2" type="primary">LOC130503688</name>
    <name evidence="3" type="synonym">LOC130503780</name>
</gene>
<evidence type="ECO:0000313" key="2">
    <source>
        <dbReference type="RefSeq" id="XP_056854241.1"/>
    </source>
</evidence>
<proteinExistence type="predicted"/>
<dbReference type="PANTHER" id="PTHR35046:SF26">
    <property type="entry name" value="RNA-DIRECTED DNA POLYMERASE"/>
    <property type="match status" value="1"/>
</dbReference>
<sequence length="176" mass="20567">MGCTSVYSQSLEEHIGHLKAVLDVLRKEKLFANLRKCTFYGVKVDPEKVKAIREWPIPKTVSEVRSFHGLAGFYRRFVRDFSTIAAPLTETWQHYLWPKEFVIHIDPESLKYLKGQNKLSFEQIKGMYETDSDFKDAYNSCEKVATGHYFRHEGFLFYDNRSLLLASDEKRCGKNL</sequence>
<dbReference type="InterPro" id="IPR043128">
    <property type="entry name" value="Rev_trsase/Diguanyl_cyclase"/>
</dbReference>
<evidence type="ECO:0000313" key="1">
    <source>
        <dbReference type="Proteomes" id="UP000504610"/>
    </source>
</evidence>
<reference evidence="2 3" key="1">
    <citation type="submission" date="2025-04" db="UniProtKB">
        <authorList>
            <consortium name="RefSeq"/>
        </authorList>
    </citation>
    <scope>IDENTIFICATION</scope>
    <source>
        <tissue evidence="2 3">Leaf</tissue>
    </source>
</reference>
<dbReference type="RefSeq" id="XP_056854241.1">
    <property type="nucleotide sequence ID" value="XM_056998261.1"/>
</dbReference>
<dbReference type="InterPro" id="IPR043502">
    <property type="entry name" value="DNA/RNA_pol_sf"/>
</dbReference>
<dbReference type="GeneID" id="130503688"/>
<accession>A0A9W3CRN4</accession>
<dbReference type="RefSeq" id="XP_056854325.1">
    <property type="nucleotide sequence ID" value="XM_056998345.1"/>
</dbReference>
<dbReference type="OrthoDB" id="415724at2759"/>
<dbReference type="PANTHER" id="PTHR35046">
    <property type="entry name" value="ZINC KNUCKLE (CCHC-TYPE) FAMILY PROTEIN"/>
    <property type="match status" value="1"/>
</dbReference>
<protein>
    <submittedName>
        <fullName evidence="2 3">Uncharacterized mitochondrial protein AtMg00860-like</fullName>
    </submittedName>
</protein>